<organism evidence="2">
    <name type="scientific">uncultured Aureispira sp</name>
    <dbReference type="NCBI Taxonomy" id="1331704"/>
    <lineage>
        <taxon>Bacteria</taxon>
        <taxon>Pseudomonadati</taxon>
        <taxon>Bacteroidota</taxon>
        <taxon>Saprospiria</taxon>
        <taxon>Saprospirales</taxon>
        <taxon>Saprospiraceae</taxon>
        <taxon>Aureispira</taxon>
        <taxon>environmental samples</taxon>
    </lineage>
</organism>
<dbReference type="Pfam" id="PF07676">
    <property type="entry name" value="PD40"/>
    <property type="match status" value="1"/>
</dbReference>
<gene>
    <name evidence="2" type="ORF">HELGO_WM16914</name>
</gene>
<reference evidence="2" key="1">
    <citation type="submission" date="2020-01" db="EMBL/GenBank/DDBJ databases">
        <authorList>
            <person name="Meier V. D."/>
            <person name="Meier V D."/>
        </authorList>
    </citation>
    <scope>NUCLEOTIDE SEQUENCE</scope>
    <source>
        <strain evidence="2">HLG_WM_MAG_10</strain>
    </source>
</reference>
<feature type="region of interest" description="Disordered" evidence="1">
    <location>
        <begin position="456"/>
        <end position="502"/>
    </location>
</feature>
<proteinExistence type="predicted"/>
<sequence length="701" mass="78771">MHVLINTKVLLISLFLMGQVVLFAQKNSNTPAAAEKEYKSKDYFGAADIYKAVFSSKALKLSGAKLAMHQFYYAESCRKSYNYPRAQEYYGLVAKGNYATKYPEIDYYYAYCLKHNGQYEEAIKYFEAFLKVDVKGAELTNLQLETDHELKGCYLALELVKHPNQSTKIIHLSGDVNTKYSDFSPHLVGETLYYSSLRFERQLTRGKVVGTGQTLVGKIMTANNRGQSRFEQSKNKNLNLKYENSGNSNLNSDGTKLYLTKCAYDERKSKMICQIYFCPKKGENDWGEAIKLPKEINVDGITCTHPAIGFDSTRNKEVLYFVSERKGGIGKKDIWMAEVLGENEYGEVLNMGKMINTAGDEVSPYYHNTTQSFYFSSSYRPGLGGFDIFHSKIVDGAFEEPVNIGIPLNSAANDIYFIINPDDSTGYFASNRPGSQILTGESCCNDIYELKLPQFPHDRSEEKTEPEPEPPLVIADPVAKPAPIPTPTPEPEPTPEPTPVDTIPTVEETVQVTLDELNKLLPLALYFHNNEPRDLETSYSATYTKYAGMKGKYKKEHVPQYNKSIQDQISENIDDFFEGKVKGNYQNMHLFFDELITAMGNGFQLEIAIQGYTSPRASAAYNKSLANRRIGSVMKDLLAYKEGALKAYLDSGQLSFKELPLGEGKAPVGISDDIDDPRNSIYSVEAASQRRVNFIVVELQE</sequence>
<evidence type="ECO:0000256" key="1">
    <source>
        <dbReference type="SAM" id="MobiDB-lite"/>
    </source>
</evidence>
<name>A0A6S6T6B0_9BACT</name>
<feature type="compositionally biased region" description="Pro residues" evidence="1">
    <location>
        <begin position="480"/>
        <end position="498"/>
    </location>
</feature>
<evidence type="ECO:0000313" key="2">
    <source>
        <dbReference type="EMBL" id="CAA6816292.1"/>
    </source>
</evidence>
<dbReference type="EMBL" id="CACVAQ010000235">
    <property type="protein sequence ID" value="CAA6816292.1"/>
    <property type="molecule type" value="Genomic_DNA"/>
</dbReference>
<protein>
    <recommendedName>
        <fullName evidence="3">Outer membrane lipoprotein omp16</fullName>
    </recommendedName>
</protein>
<dbReference type="InterPro" id="IPR011659">
    <property type="entry name" value="WD40"/>
</dbReference>
<feature type="compositionally biased region" description="Basic and acidic residues" evidence="1">
    <location>
        <begin position="456"/>
        <end position="466"/>
    </location>
</feature>
<dbReference type="AlphaFoldDB" id="A0A6S6T6B0"/>
<dbReference type="InterPro" id="IPR011990">
    <property type="entry name" value="TPR-like_helical_dom_sf"/>
</dbReference>
<evidence type="ECO:0008006" key="3">
    <source>
        <dbReference type="Google" id="ProtNLM"/>
    </source>
</evidence>
<accession>A0A6S6T6B0</accession>
<dbReference type="SUPFAM" id="SSF48452">
    <property type="entry name" value="TPR-like"/>
    <property type="match status" value="1"/>
</dbReference>